<reference evidence="10" key="1">
    <citation type="journal article" date="2019" name="Int. J. Syst. Evol. Microbiol.">
        <title>The Global Catalogue of Microorganisms (GCM) 10K type strain sequencing project: providing services to taxonomists for standard genome sequencing and annotation.</title>
        <authorList>
            <consortium name="The Broad Institute Genomics Platform"/>
            <consortium name="The Broad Institute Genome Sequencing Center for Infectious Disease"/>
            <person name="Wu L."/>
            <person name="Ma J."/>
        </authorList>
    </citation>
    <scope>NUCLEOTIDE SEQUENCE [LARGE SCALE GENOMIC DNA]</scope>
    <source>
        <strain evidence="10">NBRC 108725</strain>
    </source>
</reference>
<evidence type="ECO:0000256" key="5">
    <source>
        <dbReference type="ARBA" id="ARBA00023150"/>
    </source>
</evidence>
<keyword evidence="7" id="KW-0808">Transferase</keyword>
<evidence type="ECO:0000256" key="3">
    <source>
        <dbReference type="ARBA" id="ARBA00010763"/>
    </source>
</evidence>
<dbReference type="InterPro" id="IPR005110">
    <property type="entry name" value="MoeA_linker/N"/>
</dbReference>
<accession>A0ABM8GDA0</accession>
<sequence length="390" mass="39737">MGRRTVEEHASAVAALLALAPEPESVPLAAALGRACAEDVRSPVDLPLFRNSQMDGYAIRSSDLGDLPVRLPVLGVIPAGATEPAPLEHGAAIRIMTGAPVPAGADAVVPVEDTALDGDAVTIRRVRSAGEFVRERGSDVGAGDLLVAAGTVLAARHLAALAAAGVAEVRVPRRVRVAVLTTGAELIEPGETPRAGQVFDANRVALLAGCQEAGAEVVLAEKVSDDPAEFERVLLGAADAADVVLTSGGISRGDFEVVRQVVEPRGAWVGEIAMQPGGPQATAEIEGTPVVCFPGNPVSTQVSFAVFVRPLLRAAAGLAPVAALPAVLTEPVEPPAGKRQFRRGRLDENGHVHLVAGPGSHLVASMAAADVLVEVAGPRAAGDTVAVIPL</sequence>
<dbReference type="SUPFAM" id="SSF63867">
    <property type="entry name" value="MoeA C-terminal domain-like"/>
    <property type="match status" value="1"/>
</dbReference>
<dbReference type="Gene3D" id="3.90.105.10">
    <property type="entry name" value="Molybdopterin biosynthesis moea protein, domain 2"/>
    <property type="match status" value="1"/>
</dbReference>
<dbReference type="PANTHER" id="PTHR10192">
    <property type="entry name" value="MOLYBDOPTERIN BIOSYNTHESIS PROTEIN"/>
    <property type="match status" value="1"/>
</dbReference>
<dbReference type="Gene3D" id="2.40.340.10">
    <property type="entry name" value="MoeA, C-terminal, domain IV"/>
    <property type="match status" value="1"/>
</dbReference>
<comment type="pathway">
    <text evidence="2 7">Cofactor biosynthesis; molybdopterin biosynthesis.</text>
</comment>
<evidence type="ECO:0000256" key="2">
    <source>
        <dbReference type="ARBA" id="ARBA00005046"/>
    </source>
</evidence>
<evidence type="ECO:0000259" key="8">
    <source>
        <dbReference type="SMART" id="SM00852"/>
    </source>
</evidence>
<dbReference type="InterPro" id="IPR001453">
    <property type="entry name" value="MoaB/Mog_dom"/>
</dbReference>
<dbReference type="InterPro" id="IPR038987">
    <property type="entry name" value="MoeA-like"/>
</dbReference>
<dbReference type="Gene3D" id="3.40.980.10">
    <property type="entry name" value="MoaB/Mog-like domain"/>
    <property type="match status" value="1"/>
</dbReference>
<dbReference type="RefSeq" id="WP_286276342.1">
    <property type="nucleotide sequence ID" value="NZ_AP027731.1"/>
</dbReference>
<dbReference type="PANTHER" id="PTHR10192:SF5">
    <property type="entry name" value="GEPHYRIN"/>
    <property type="match status" value="1"/>
</dbReference>
<keyword evidence="10" id="KW-1185">Reference proteome</keyword>
<dbReference type="Gene3D" id="2.170.190.11">
    <property type="entry name" value="Molybdopterin biosynthesis moea protein, domain 3"/>
    <property type="match status" value="1"/>
</dbReference>
<dbReference type="Pfam" id="PF00994">
    <property type="entry name" value="MoCF_biosynth"/>
    <property type="match status" value="1"/>
</dbReference>
<evidence type="ECO:0000256" key="6">
    <source>
        <dbReference type="ARBA" id="ARBA00047317"/>
    </source>
</evidence>
<dbReference type="InterPro" id="IPR036135">
    <property type="entry name" value="MoeA_linker/N_sf"/>
</dbReference>
<organism evidence="9 10">
    <name type="scientific">Naasia aerilata</name>
    <dbReference type="NCBI Taxonomy" id="1162966"/>
    <lineage>
        <taxon>Bacteria</taxon>
        <taxon>Bacillati</taxon>
        <taxon>Actinomycetota</taxon>
        <taxon>Actinomycetes</taxon>
        <taxon>Micrococcales</taxon>
        <taxon>Microbacteriaceae</taxon>
        <taxon>Naasia</taxon>
    </lineage>
</organism>
<comment type="function">
    <text evidence="1 7">Catalyzes the insertion of molybdate into adenylated molybdopterin with the concomitant release of AMP.</text>
</comment>
<evidence type="ECO:0000256" key="1">
    <source>
        <dbReference type="ARBA" id="ARBA00002901"/>
    </source>
</evidence>
<dbReference type="EC" id="2.10.1.1" evidence="7"/>
<dbReference type="SMART" id="SM00852">
    <property type="entry name" value="MoCF_biosynth"/>
    <property type="match status" value="1"/>
</dbReference>
<dbReference type="Pfam" id="PF03454">
    <property type="entry name" value="MoeA_C"/>
    <property type="match status" value="1"/>
</dbReference>
<dbReference type="Proteomes" id="UP001321498">
    <property type="component" value="Chromosome"/>
</dbReference>
<evidence type="ECO:0000256" key="7">
    <source>
        <dbReference type="RuleBase" id="RU365090"/>
    </source>
</evidence>
<feature type="domain" description="MoaB/Mog" evidence="8">
    <location>
        <begin position="178"/>
        <end position="314"/>
    </location>
</feature>
<keyword evidence="7" id="KW-0479">Metal-binding</keyword>
<dbReference type="SUPFAM" id="SSF63882">
    <property type="entry name" value="MoeA N-terminal region -like"/>
    <property type="match status" value="1"/>
</dbReference>
<dbReference type="Pfam" id="PF03453">
    <property type="entry name" value="MoeA_N"/>
    <property type="match status" value="1"/>
</dbReference>
<proteinExistence type="inferred from homology"/>
<dbReference type="EMBL" id="AP027731">
    <property type="protein sequence ID" value="BDZ46244.1"/>
    <property type="molecule type" value="Genomic_DNA"/>
</dbReference>
<keyword evidence="4 7" id="KW-0500">Molybdenum</keyword>
<keyword evidence="5 7" id="KW-0501">Molybdenum cofactor biosynthesis</keyword>
<evidence type="ECO:0000256" key="4">
    <source>
        <dbReference type="ARBA" id="ARBA00022505"/>
    </source>
</evidence>
<dbReference type="NCBIfam" id="NF045515">
    <property type="entry name" value="Glp_gephyrin"/>
    <property type="match status" value="1"/>
</dbReference>
<comment type="catalytic activity">
    <reaction evidence="6">
        <text>adenylyl-molybdopterin + molybdate = Mo-molybdopterin + AMP + H(+)</text>
        <dbReference type="Rhea" id="RHEA:35047"/>
        <dbReference type="ChEBI" id="CHEBI:15378"/>
        <dbReference type="ChEBI" id="CHEBI:36264"/>
        <dbReference type="ChEBI" id="CHEBI:62727"/>
        <dbReference type="ChEBI" id="CHEBI:71302"/>
        <dbReference type="ChEBI" id="CHEBI:456215"/>
        <dbReference type="EC" id="2.10.1.1"/>
    </reaction>
</comment>
<gene>
    <name evidence="9" type="primary">moeA</name>
    <name evidence="9" type="ORF">GCM10025866_21530</name>
</gene>
<comment type="similarity">
    <text evidence="3 7">Belongs to the MoeA family.</text>
</comment>
<dbReference type="SUPFAM" id="SSF53218">
    <property type="entry name" value="Molybdenum cofactor biosynthesis proteins"/>
    <property type="match status" value="1"/>
</dbReference>
<evidence type="ECO:0000313" key="9">
    <source>
        <dbReference type="EMBL" id="BDZ46244.1"/>
    </source>
</evidence>
<name>A0ABM8GDA0_9MICO</name>
<keyword evidence="7" id="KW-0460">Magnesium</keyword>
<dbReference type="CDD" id="cd00887">
    <property type="entry name" value="MoeA"/>
    <property type="match status" value="1"/>
</dbReference>
<evidence type="ECO:0000313" key="10">
    <source>
        <dbReference type="Proteomes" id="UP001321498"/>
    </source>
</evidence>
<dbReference type="NCBIfam" id="TIGR00177">
    <property type="entry name" value="molyb_syn"/>
    <property type="match status" value="1"/>
</dbReference>
<comment type="cofactor">
    <cofactor evidence="7">
        <name>Mg(2+)</name>
        <dbReference type="ChEBI" id="CHEBI:18420"/>
    </cofactor>
</comment>
<dbReference type="InterPro" id="IPR036425">
    <property type="entry name" value="MoaB/Mog-like_dom_sf"/>
</dbReference>
<dbReference type="InterPro" id="IPR036688">
    <property type="entry name" value="MoeA_C_domain_IV_sf"/>
</dbReference>
<protein>
    <recommendedName>
        <fullName evidence="7">Molybdopterin molybdenumtransferase</fullName>
        <ecNumber evidence="7">2.10.1.1</ecNumber>
    </recommendedName>
</protein>
<dbReference type="InterPro" id="IPR005111">
    <property type="entry name" value="MoeA_C_domain_IV"/>
</dbReference>